<gene>
    <name evidence="5" type="ORF">J0A69_00635</name>
</gene>
<protein>
    <submittedName>
        <fullName evidence="5">Glycosyltransferase family 61 protein</fullName>
    </submittedName>
</protein>
<dbReference type="PANTHER" id="PTHR20961">
    <property type="entry name" value="GLYCOSYLTRANSFERASE"/>
    <property type="match status" value="1"/>
</dbReference>
<dbReference type="Proteomes" id="UP000664480">
    <property type="component" value="Unassembled WGS sequence"/>
</dbReference>
<accession>A0ABS3C9X4</accession>
<reference evidence="5 6" key="1">
    <citation type="submission" date="2021-03" db="EMBL/GenBank/DDBJ databases">
        <title>novel species isolated from a fishpond in China.</title>
        <authorList>
            <person name="Lu H."/>
            <person name="Cai Z."/>
        </authorList>
    </citation>
    <scope>NUCLEOTIDE SEQUENCE [LARGE SCALE GENOMIC DNA]</scope>
    <source>
        <strain evidence="5 6">YJ13C</strain>
    </source>
</reference>
<proteinExistence type="predicted"/>
<keyword evidence="1" id="KW-0328">Glycosyltransferase</keyword>
<sequence length="325" mass="38119">MLEEVQVKRKPPVNLRPEDERLFIDAYEVNFQIRPILHLENVAVLQDTVFSPSHMSFYATYTHVNSLGPLPIGKRIAHCLLKKWRKIPHGIWIKDEWSANYFHWMTDCLPRLWLGLNTEISDRVFLHDSYRHLPYVTQSLEMLKIRPIFYQSNENLWVENLVLTPRTATFPNFHEELTQMTREKLSLKTSKEPFRKVYISRKFAPKRKTHNEVDVELLMIRHGFEIVYTEKLTLKEQIRLMSETKILVSLHGAALTNMIFLPKGSSVVELRNQGDSKTQCYYNLANALELPYYYTLNQGDTDDSIMTDFTVDLVALEEVLESLAD</sequence>
<name>A0ABS3C9X4_9BACT</name>
<dbReference type="RefSeq" id="WP_206584576.1">
    <property type="nucleotide sequence ID" value="NZ_JAFKCU010000001.1"/>
</dbReference>
<evidence type="ECO:0000313" key="5">
    <source>
        <dbReference type="EMBL" id="MBN7813905.1"/>
    </source>
</evidence>
<organism evidence="5 6">
    <name type="scientific">Algoriphagus pacificus</name>
    <dbReference type="NCBI Taxonomy" id="2811234"/>
    <lineage>
        <taxon>Bacteria</taxon>
        <taxon>Pseudomonadati</taxon>
        <taxon>Bacteroidota</taxon>
        <taxon>Cytophagia</taxon>
        <taxon>Cytophagales</taxon>
        <taxon>Cyclobacteriaceae</taxon>
        <taxon>Algoriphagus</taxon>
    </lineage>
</organism>
<keyword evidence="2" id="KW-0808">Transferase</keyword>
<evidence type="ECO:0000259" key="4">
    <source>
        <dbReference type="Pfam" id="PF04577"/>
    </source>
</evidence>
<evidence type="ECO:0000256" key="1">
    <source>
        <dbReference type="ARBA" id="ARBA00022676"/>
    </source>
</evidence>
<evidence type="ECO:0000313" key="6">
    <source>
        <dbReference type="Proteomes" id="UP000664480"/>
    </source>
</evidence>
<keyword evidence="6" id="KW-1185">Reference proteome</keyword>
<feature type="domain" description="Glycosyltransferase 61 catalytic" evidence="4">
    <location>
        <begin position="101"/>
        <end position="268"/>
    </location>
</feature>
<evidence type="ECO:0000256" key="3">
    <source>
        <dbReference type="ARBA" id="ARBA00023180"/>
    </source>
</evidence>
<dbReference type="InterPro" id="IPR049625">
    <property type="entry name" value="Glyco_transf_61_cat"/>
</dbReference>
<keyword evidence="3" id="KW-0325">Glycoprotein</keyword>
<evidence type="ECO:0000256" key="2">
    <source>
        <dbReference type="ARBA" id="ARBA00022679"/>
    </source>
</evidence>
<dbReference type="EMBL" id="JAFKCU010000001">
    <property type="protein sequence ID" value="MBN7813905.1"/>
    <property type="molecule type" value="Genomic_DNA"/>
</dbReference>
<comment type="caution">
    <text evidence="5">The sequence shown here is derived from an EMBL/GenBank/DDBJ whole genome shotgun (WGS) entry which is preliminary data.</text>
</comment>
<dbReference type="Pfam" id="PF04577">
    <property type="entry name" value="Glyco_transf_61"/>
    <property type="match status" value="1"/>
</dbReference>
<dbReference type="InterPro" id="IPR007657">
    <property type="entry name" value="Glycosyltransferase_61"/>
</dbReference>